<dbReference type="GO" id="GO:0000155">
    <property type="term" value="F:phosphorelay sensor kinase activity"/>
    <property type="evidence" value="ECO:0007669"/>
    <property type="project" value="InterPro"/>
</dbReference>
<dbReference type="Pfam" id="PF13185">
    <property type="entry name" value="GAF_2"/>
    <property type="match status" value="1"/>
</dbReference>
<dbReference type="InterPro" id="IPR013783">
    <property type="entry name" value="Ig-like_fold"/>
</dbReference>
<keyword evidence="4" id="KW-0808">Transferase</keyword>
<feature type="domain" description="GAF" evidence="3">
    <location>
        <begin position="813"/>
        <end position="965"/>
    </location>
</feature>
<keyword evidence="5" id="KW-1185">Reference proteome</keyword>
<sequence length="1190" mass="134803">MRTALSFTVFLNLAAMLLVTGTAWSQLPEYHLQTFDHGSGIRPGNNLAMAKDSKGFLWILYPRNVQRFDGRQATSFKTANDLQYLFCDQAGRIWVSAVRQLFLFDEATAQFKSFPLPVSDSSATVGPVFEVPDQGTHVITSNGFFRYDPVQNKFIPAFTALGISSRFSTRSFASCGNSIFFGQNRKIFCYRVNTRQLDSLPDANMRRIFPVNEDSVVVNTWSIESYWYNFRDKRRTVIPVPREVATISEASGIDKFGVRGIADAGDHHYFFATTHGLFDYNNTTFQFRKIDLQLQGRPVLTTDYANFLYLDKEHYLWMATIDGLARVHVQGQSFGLIRIRQNDATLPAGIDNIRSITEDGQGNLWLASGNGFIEWRRATNQWKLHLPEGSSKNRLAFPSVRGIAWDGNYMLLGPGDQGPWLYDPANDRFRRPAYASDSVRNSSARDFFDAITSLRNGNHLFLGRDHLYQLNGKSYQLDFVDVPGANENTNFAYQGSDGNIWLTTTRGLHLLDEKLQYLQRVNLPGKGPMITAGVMLPDNRFLFAIEGGVYSATYDGSEVTIKKFTELLNDAFITSLVPDDEGLIWATSENGIYRFDPANSKLYLFDYTDNVQGYGFNSNSWYKGPDGMLYIGGTNGLNYIQPKRFSARQDSLQVYIQRVIAGNNDSSWYELDKMLELPYNARALEAEFVAPYFNNHEKVKYRYKMEGLDRDWHYAGNTNSVRFSSLPPGKYRLLLAASINNVDWVDAPQALALEIKAPFWRSAWFITLLSGTLLALIILLVRNRNRKIEEKQEELEAEQAINYFSNSIMDFSTEEQILWDVARNCIGRLQFEDCVIYLVDEEKQVLRQVAAHGPKSSLSNEIHTPMIHTPIEIPVGKGITGWVAANGRAEIVPDTSKDPRYIIDDAARASEITVPIVANGKVLGVIDCEHSKKGFFTQKHLSILTTIASLCANKMVKARAEAEKLEAEKILMETRQQMAEVEMQALRAQMNPHFIFNCLNSINRYIVKSDQVTASLYLTRFAKLIRLILDNSNNKTVTLSNELEALRLYIEMESIRFEKKFSYQIQLSEGLRSDSLQIPPMILQPYVENAIWHGLLHKEEAGKLLIQISCDDGNALECTIEDNGVGRHRARELKSKSAATRKSLGMQLTEQRLNLLNRQSETPASVTILDLYHDGNPSGTRVLLRIPLDN</sequence>
<dbReference type="SMART" id="SM00065">
    <property type="entry name" value="GAF"/>
    <property type="match status" value="1"/>
</dbReference>
<keyword evidence="4" id="KW-0418">Kinase</keyword>
<dbReference type="OrthoDB" id="9809670at2"/>
<dbReference type="Gene3D" id="2.130.10.10">
    <property type="entry name" value="YVTN repeat-like/Quinoprotein amine dehydrogenase"/>
    <property type="match status" value="2"/>
</dbReference>
<dbReference type="Gene3D" id="3.30.565.10">
    <property type="entry name" value="Histidine kinase-like ATPase, C-terminal domain"/>
    <property type="match status" value="1"/>
</dbReference>
<dbReference type="Proteomes" id="UP000033121">
    <property type="component" value="Unassembled WGS sequence"/>
</dbReference>
<dbReference type="Pfam" id="PF07495">
    <property type="entry name" value="Y_Y_Y"/>
    <property type="match status" value="1"/>
</dbReference>
<dbReference type="InterPro" id="IPR011123">
    <property type="entry name" value="Y_Y_Y"/>
</dbReference>
<keyword evidence="2" id="KW-0812">Transmembrane</keyword>
<dbReference type="AlphaFoldDB" id="A0A0E9MVI3"/>
<dbReference type="RefSeq" id="WP_052955453.1">
    <property type="nucleotide sequence ID" value="NZ_BBWV01000001.1"/>
</dbReference>
<keyword evidence="1" id="KW-0175">Coiled coil</keyword>
<dbReference type="SUPFAM" id="SSF63829">
    <property type="entry name" value="Calcium-dependent phosphotriesterase"/>
    <property type="match status" value="1"/>
</dbReference>
<dbReference type="InterPro" id="IPR015943">
    <property type="entry name" value="WD40/YVTN_repeat-like_dom_sf"/>
</dbReference>
<accession>A0A0E9MVI3</accession>
<evidence type="ECO:0000256" key="1">
    <source>
        <dbReference type="SAM" id="Coils"/>
    </source>
</evidence>
<dbReference type="Gene3D" id="3.30.450.40">
    <property type="match status" value="1"/>
</dbReference>
<feature type="transmembrane region" description="Helical" evidence="2">
    <location>
        <begin position="763"/>
        <end position="781"/>
    </location>
</feature>
<comment type="caution">
    <text evidence="4">The sequence shown here is derived from an EMBL/GenBank/DDBJ whole genome shotgun (WGS) entry which is preliminary data.</text>
</comment>
<keyword evidence="2" id="KW-1133">Transmembrane helix</keyword>
<dbReference type="GO" id="GO:0016020">
    <property type="term" value="C:membrane"/>
    <property type="evidence" value="ECO:0007669"/>
    <property type="project" value="InterPro"/>
</dbReference>
<evidence type="ECO:0000256" key="2">
    <source>
        <dbReference type="SAM" id="Phobius"/>
    </source>
</evidence>
<organism evidence="4 5">
    <name type="scientific">Flavihumibacter petaseus NBRC 106054</name>
    <dbReference type="NCBI Taxonomy" id="1220578"/>
    <lineage>
        <taxon>Bacteria</taxon>
        <taxon>Pseudomonadati</taxon>
        <taxon>Bacteroidota</taxon>
        <taxon>Chitinophagia</taxon>
        <taxon>Chitinophagales</taxon>
        <taxon>Chitinophagaceae</taxon>
        <taxon>Flavihumibacter</taxon>
    </lineage>
</organism>
<keyword evidence="2" id="KW-0472">Membrane</keyword>
<dbReference type="InterPro" id="IPR003018">
    <property type="entry name" value="GAF"/>
</dbReference>
<dbReference type="EMBL" id="BBWV01000001">
    <property type="protein sequence ID" value="GAO41421.1"/>
    <property type="molecule type" value="Genomic_DNA"/>
</dbReference>
<evidence type="ECO:0000259" key="3">
    <source>
        <dbReference type="SMART" id="SM00065"/>
    </source>
</evidence>
<protein>
    <submittedName>
        <fullName evidence="4">Putative two-component histidine kinase</fullName>
    </submittedName>
</protein>
<gene>
    <name evidence="4" type="ORF">FPE01S_01_04330</name>
</gene>
<evidence type="ECO:0000313" key="5">
    <source>
        <dbReference type="Proteomes" id="UP000033121"/>
    </source>
</evidence>
<dbReference type="Pfam" id="PF06580">
    <property type="entry name" value="His_kinase"/>
    <property type="match status" value="1"/>
</dbReference>
<name>A0A0E9MVI3_9BACT</name>
<reference evidence="4 5" key="1">
    <citation type="submission" date="2015-04" db="EMBL/GenBank/DDBJ databases">
        <title>Whole genome shotgun sequence of Flavihumibacter petaseus NBRC 106054.</title>
        <authorList>
            <person name="Miyazawa S."/>
            <person name="Hosoyama A."/>
            <person name="Hashimoto M."/>
            <person name="Noguchi M."/>
            <person name="Tsuchikane K."/>
            <person name="Ohji S."/>
            <person name="Yamazoe A."/>
            <person name="Ichikawa N."/>
            <person name="Kimura A."/>
            <person name="Fujita N."/>
        </authorList>
    </citation>
    <scope>NUCLEOTIDE SEQUENCE [LARGE SCALE GENOMIC DNA]</scope>
    <source>
        <strain evidence="4 5">NBRC 106054</strain>
    </source>
</reference>
<dbReference type="InterPro" id="IPR029016">
    <property type="entry name" value="GAF-like_dom_sf"/>
</dbReference>
<feature type="coiled-coil region" evidence="1">
    <location>
        <begin position="948"/>
        <end position="991"/>
    </location>
</feature>
<dbReference type="InterPro" id="IPR010559">
    <property type="entry name" value="Sig_transdc_His_kin_internal"/>
</dbReference>
<evidence type="ECO:0000313" key="4">
    <source>
        <dbReference type="EMBL" id="GAO41421.1"/>
    </source>
</evidence>
<proteinExistence type="predicted"/>
<dbReference type="SUPFAM" id="SSF101898">
    <property type="entry name" value="NHL repeat"/>
    <property type="match status" value="1"/>
</dbReference>
<dbReference type="InterPro" id="IPR050640">
    <property type="entry name" value="Bact_2-comp_sensor_kinase"/>
</dbReference>
<dbReference type="SUPFAM" id="SSF55874">
    <property type="entry name" value="ATPase domain of HSP90 chaperone/DNA topoisomerase II/histidine kinase"/>
    <property type="match status" value="1"/>
</dbReference>
<dbReference type="SUPFAM" id="SSF55781">
    <property type="entry name" value="GAF domain-like"/>
    <property type="match status" value="1"/>
</dbReference>
<dbReference type="PANTHER" id="PTHR34220">
    <property type="entry name" value="SENSOR HISTIDINE KINASE YPDA"/>
    <property type="match status" value="1"/>
</dbReference>
<dbReference type="InterPro" id="IPR036890">
    <property type="entry name" value="HATPase_C_sf"/>
</dbReference>
<dbReference type="PANTHER" id="PTHR34220:SF7">
    <property type="entry name" value="SENSOR HISTIDINE KINASE YPDA"/>
    <property type="match status" value="1"/>
</dbReference>
<dbReference type="Gene3D" id="2.60.40.10">
    <property type="entry name" value="Immunoglobulins"/>
    <property type="match status" value="1"/>
</dbReference>
<dbReference type="STRING" id="1220578.FPE01S_01_04330"/>